<dbReference type="Proteomes" id="UP000515125">
    <property type="component" value="Unplaced"/>
</dbReference>
<dbReference type="RefSeq" id="XP_022588333.2">
    <property type="nucleotide sequence ID" value="XM_022731452.2"/>
</dbReference>
<dbReference type="GeneID" id="34618109"/>
<organism evidence="1 2">
    <name type="scientific">Cyclospora cayetanensis</name>
    <dbReference type="NCBI Taxonomy" id="88456"/>
    <lineage>
        <taxon>Eukaryota</taxon>
        <taxon>Sar</taxon>
        <taxon>Alveolata</taxon>
        <taxon>Apicomplexa</taxon>
        <taxon>Conoidasida</taxon>
        <taxon>Coccidia</taxon>
        <taxon>Eucoccidiorida</taxon>
        <taxon>Eimeriorina</taxon>
        <taxon>Eimeriidae</taxon>
        <taxon>Cyclospora</taxon>
    </lineage>
</organism>
<dbReference type="OrthoDB" id="347582at2759"/>
<accession>A0A6P5WCZ5</accession>
<proteinExistence type="predicted"/>
<evidence type="ECO:0000313" key="2">
    <source>
        <dbReference type="RefSeq" id="XP_022588333.2"/>
    </source>
</evidence>
<protein>
    <submittedName>
        <fullName evidence="2">Uncharacterized protein LOC34618109</fullName>
    </submittedName>
</protein>
<dbReference type="AlphaFoldDB" id="A0A6P5WCZ5"/>
<name>A0A6P5WCZ5_9EIME</name>
<keyword evidence="1" id="KW-1185">Reference proteome</keyword>
<gene>
    <name evidence="2" type="primary">LOC34618109</name>
</gene>
<evidence type="ECO:0000313" key="1">
    <source>
        <dbReference type="Proteomes" id="UP000515125"/>
    </source>
</evidence>
<sequence length="730" mass="81276">MAAGRPGTSSSIVDRLGNRRRSIASRDVGRSARIRSTTGTVSTVDSVIDSGVVTSTSATPSNGDLLLQYLNKKASTNGKTAQQLIEKLISKKGGIEEPQVASTAALLVEPEVEESGDLVEVVNTQACDDTPVSQAYDCVQKEFKQTAYSCSIDFYPEVCTIVIKPMQTSCPKDVERTITYQCPKLKNKQMCYNIPKAVQTVCTGTANQAKETDCQRVRTEKVCSIVEETIPWTCLETKPLTLDYTCSKVEPTTDCSPNVVAVDDDCTRETNVPVVYDYYDVEPQTECHTERKKNMCQKNVRSVNLYSCPETYYEQECTMVTVPVTKMCDTPATVTEEYPCEKTETRVFKKACGFGQGKKFLRISDTVTDNGTDNGKSLCDYEAPVTVSTTCTREATVVKQEPCTETEQQEQCEMVEKTREKSCETPTVRSVETECDDWVEEEVCEEVNKTVTKKGVRFETKTESFPCTSTYAKEVCVEVQSLVDSTCSAQLRETQEVSCTRSYKRQVCENNNVSSIELCADVSEEAIEYDCQQITYEEKCSTVPYYELEDCEVTLVETELTPCEGDYQVTECTPQESPQMGTCFNDEEVDVASTCYRIESQNTCQDVITTRVIKDTLSRRSRAPQVLPDFTASCTDQTSTTASVKALAGVYESTGPHTSPAEHSFLRDQSMRENKAGACSVVCFQSLKRSIWKDIGRAYFRGPRGNLGLENIVTIRTWDFSGNSHTKKCF</sequence>
<reference evidence="2" key="1">
    <citation type="submission" date="2025-08" db="UniProtKB">
        <authorList>
            <consortium name="RefSeq"/>
        </authorList>
    </citation>
    <scope>IDENTIFICATION</scope>
</reference>